<dbReference type="PROSITE" id="PS00903">
    <property type="entry name" value="CYT_DCMP_DEAMINASES_1"/>
    <property type="match status" value="1"/>
</dbReference>
<keyword evidence="3" id="KW-0479">Metal-binding</keyword>
<evidence type="ECO:0000256" key="1">
    <source>
        <dbReference type="ARBA" id="ARBA00001947"/>
    </source>
</evidence>
<dbReference type="InterPro" id="IPR035105">
    <property type="entry name" value="Deoxycytidylate_deaminase_dom"/>
</dbReference>
<organism evidence="7 8">
    <name type="scientific">Mycoplasma iguanae</name>
    <dbReference type="NCBI Taxonomy" id="292461"/>
    <lineage>
        <taxon>Bacteria</taxon>
        <taxon>Bacillati</taxon>
        <taxon>Mycoplasmatota</taxon>
        <taxon>Mollicutes</taxon>
        <taxon>Mycoplasmataceae</taxon>
        <taxon>Mycoplasma</taxon>
    </lineage>
</organism>
<dbReference type="InterPro" id="IPR016193">
    <property type="entry name" value="Cytidine_deaminase-like"/>
</dbReference>
<evidence type="ECO:0000256" key="3">
    <source>
        <dbReference type="ARBA" id="ARBA00022723"/>
    </source>
</evidence>
<dbReference type="InterPro" id="IPR016473">
    <property type="entry name" value="dCMP_deaminase"/>
</dbReference>
<gene>
    <name evidence="7" type="ORF">NV226_01710</name>
</gene>
<feature type="domain" description="CMP/dCMP-type deaminase" evidence="6">
    <location>
        <begin position="8"/>
        <end position="135"/>
    </location>
</feature>
<dbReference type="PANTHER" id="PTHR11086:SF18">
    <property type="entry name" value="DEOXYCYTIDYLATE DEAMINASE"/>
    <property type="match status" value="1"/>
</dbReference>
<name>A0ABY5RAQ3_9MOLU</name>
<evidence type="ECO:0000256" key="5">
    <source>
        <dbReference type="ARBA" id="ARBA00022833"/>
    </source>
</evidence>
<accession>A0ABY5RAQ3</accession>
<reference evidence="7" key="1">
    <citation type="submission" date="2022-08" db="EMBL/GenBank/DDBJ databases">
        <title>Complete genome of Mycoplasma iguanae type strain 2327.</title>
        <authorList>
            <person name="Spergser J."/>
        </authorList>
    </citation>
    <scope>NUCLEOTIDE SEQUENCE</scope>
    <source>
        <strain evidence="7">2327</strain>
    </source>
</reference>
<keyword evidence="4" id="KW-0378">Hydrolase</keyword>
<comment type="cofactor">
    <cofactor evidence="1">
        <name>Zn(2+)</name>
        <dbReference type="ChEBI" id="CHEBI:29105"/>
    </cofactor>
</comment>
<evidence type="ECO:0000313" key="8">
    <source>
        <dbReference type="Proteomes" id="UP001059252"/>
    </source>
</evidence>
<dbReference type="PANTHER" id="PTHR11086">
    <property type="entry name" value="DEOXYCYTIDYLATE DEAMINASE-RELATED"/>
    <property type="match status" value="1"/>
</dbReference>
<evidence type="ECO:0000313" key="7">
    <source>
        <dbReference type="EMBL" id="UVD81432.1"/>
    </source>
</evidence>
<dbReference type="Pfam" id="PF00383">
    <property type="entry name" value="dCMP_cyt_deam_1"/>
    <property type="match status" value="1"/>
</dbReference>
<proteinExistence type="inferred from homology"/>
<dbReference type="InterPro" id="IPR016192">
    <property type="entry name" value="APOBEC/CMP_deaminase_Zn-bd"/>
</dbReference>
<dbReference type="SUPFAM" id="SSF53927">
    <property type="entry name" value="Cytidine deaminase-like"/>
    <property type="match status" value="1"/>
</dbReference>
<dbReference type="PROSITE" id="PS51747">
    <property type="entry name" value="CYT_DCMP_DEAMINASES_2"/>
    <property type="match status" value="1"/>
</dbReference>
<dbReference type="EMBL" id="CP102734">
    <property type="protein sequence ID" value="UVD81432.1"/>
    <property type="molecule type" value="Genomic_DNA"/>
</dbReference>
<keyword evidence="8" id="KW-1185">Reference proteome</keyword>
<dbReference type="InterPro" id="IPR002125">
    <property type="entry name" value="CMP_dCMP_dom"/>
</dbReference>
<dbReference type="CDD" id="cd01286">
    <property type="entry name" value="deoxycytidylate_deaminase"/>
    <property type="match status" value="1"/>
</dbReference>
<keyword evidence="5" id="KW-0862">Zinc</keyword>
<dbReference type="RefSeq" id="WP_258210606.1">
    <property type="nucleotide sequence ID" value="NZ_CP102734.1"/>
</dbReference>
<dbReference type="Gene3D" id="3.40.140.10">
    <property type="entry name" value="Cytidine Deaminase, domain 2"/>
    <property type="match status" value="1"/>
</dbReference>
<sequence>MSKKVILNWDQYFITLSKISALRSKDPNTQVGACIVNQEKRVIALGYNGMPLGNDQDFPWNREAENESDTKYPYVVHAEINAILNTTQQIKNAVIYTSLFPCSNCAKIIIQSGIKEVVYQDDFYAETEDNKISKYLFNKSNIKMRQVKASKVQIEI</sequence>
<evidence type="ECO:0000259" key="6">
    <source>
        <dbReference type="PROSITE" id="PS51747"/>
    </source>
</evidence>
<dbReference type="PIRSF" id="PIRSF006019">
    <property type="entry name" value="dCMP_deaminase"/>
    <property type="match status" value="1"/>
</dbReference>
<comment type="similarity">
    <text evidence="2">Belongs to the cytidine and deoxycytidylate deaminase family.</text>
</comment>
<evidence type="ECO:0000256" key="4">
    <source>
        <dbReference type="ARBA" id="ARBA00022801"/>
    </source>
</evidence>
<evidence type="ECO:0000256" key="2">
    <source>
        <dbReference type="ARBA" id="ARBA00006576"/>
    </source>
</evidence>
<dbReference type="Proteomes" id="UP001059252">
    <property type="component" value="Chromosome"/>
</dbReference>
<protein>
    <submittedName>
        <fullName evidence="7">Cytidine/deoxycytidylate deaminase family protein</fullName>
    </submittedName>
</protein>
<dbReference type="InterPro" id="IPR015517">
    <property type="entry name" value="dCMP_deaminase-rel"/>
</dbReference>